<evidence type="ECO:0000256" key="3">
    <source>
        <dbReference type="ARBA" id="ARBA00022989"/>
    </source>
</evidence>
<keyword evidence="2 7" id="KW-0812">Transmembrane</keyword>
<evidence type="ECO:0000256" key="1">
    <source>
        <dbReference type="ARBA" id="ARBA00004141"/>
    </source>
</evidence>
<dbReference type="AlphaFoldDB" id="A0A1E3L849"/>
<evidence type="ECO:0000256" key="7">
    <source>
        <dbReference type="SAM" id="Phobius"/>
    </source>
</evidence>
<evidence type="ECO:0000313" key="9">
    <source>
        <dbReference type="Proteomes" id="UP000094578"/>
    </source>
</evidence>
<comment type="similarity">
    <text evidence="5">Belongs to the bacteriophage holin family. Cp-1 holin subfamily.</text>
</comment>
<keyword evidence="3 7" id="KW-1133">Transmembrane helix</keyword>
<feature type="compositionally biased region" description="Basic and acidic residues" evidence="6">
    <location>
        <begin position="174"/>
        <end position="193"/>
    </location>
</feature>
<name>A0A1E3L849_9BACL</name>
<protein>
    <recommendedName>
        <fullName evidence="10">Holin</fullName>
    </recommendedName>
</protein>
<sequence length="227" mass="25341">MGGEVEAIVKSVSTGAGAMIGYFFGEWSVMINLLLMLVIVDWVTGWAAAWINGELKSRTGYRGIARKVAIFVMVTIAHFIDKAVGDLHYFQDAVIFFYLANELLSVIENMGRMGVPMPKVLRHAVKIFESHSGEDEPNEDTNSSLNRSNSSTTTINSTTNRQIEPDINGNVEPNDSHNDPSHPTADDKPKQDEDTTVTDELSPMTQTERDQQFVRKENTLENFIFPE</sequence>
<accession>A0A1E3L849</accession>
<dbReference type="InterPro" id="IPR006480">
    <property type="entry name" value="Phage_holin_4_1"/>
</dbReference>
<dbReference type="EMBL" id="MDER01000027">
    <property type="protein sequence ID" value="ODP29928.1"/>
    <property type="molecule type" value="Genomic_DNA"/>
</dbReference>
<dbReference type="GO" id="GO:0016020">
    <property type="term" value="C:membrane"/>
    <property type="evidence" value="ECO:0007669"/>
    <property type="project" value="UniProtKB-SubCell"/>
</dbReference>
<keyword evidence="4 7" id="KW-0472">Membrane</keyword>
<proteinExistence type="inferred from homology"/>
<evidence type="ECO:0000256" key="5">
    <source>
        <dbReference type="ARBA" id="ARBA00023600"/>
    </source>
</evidence>
<dbReference type="STRING" id="1886670.PTI45_00703"/>
<evidence type="ECO:0000313" key="8">
    <source>
        <dbReference type="EMBL" id="ODP29928.1"/>
    </source>
</evidence>
<evidence type="ECO:0000256" key="4">
    <source>
        <dbReference type="ARBA" id="ARBA00023136"/>
    </source>
</evidence>
<evidence type="ECO:0000256" key="6">
    <source>
        <dbReference type="SAM" id="MobiDB-lite"/>
    </source>
</evidence>
<evidence type="ECO:0008006" key="10">
    <source>
        <dbReference type="Google" id="ProtNLM"/>
    </source>
</evidence>
<feature type="compositionally biased region" description="Low complexity" evidence="6">
    <location>
        <begin position="141"/>
        <end position="160"/>
    </location>
</feature>
<feature type="region of interest" description="Disordered" evidence="6">
    <location>
        <begin position="131"/>
        <end position="227"/>
    </location>
</feature>
<feature type="transmembrane region" description="Helical" evidence="7">
    <location>
        <begin position="31"/>
        <end position="52"/>
    </location>
</feature>
<comment type="subcellular location">
    <subcellularLocation>
        <location evidence="1">Membrane</location>
        <topology evidence="1">Multi-pass membrane protein</topology>
    </subcellularLocation>
</comment>
<gene>
    <name evidence="8" type="ORF">PTI45_00703</name>
</gene>
<feature type="compositionally biased region" description="Basic and acidic residues" evidence="6">
    <location>
        <begin position="207"/>
        <end position="219"/>
    </location>
</feature>
<feature type="transmembrane region" description="Helical" evidence="7">
    <location>
        <begin position="64"/>
        <end position="81"/>
    </location>
</feature>
<evidence type="ECO:0000256" key="2">
    <source>
        <dbReference type="ARBA" id="ARBA00022692"/>
    </source>
</evidence>
<dbReference type="NCBIfam" id="TIGR01593">
    <property type="entry name" value="holin_tox_secr"/>
    <property type="match status" value="1"/>
</dbReference>
<organism evidence="8 9">
    <name type="scientific">Paenibacillus nuruki</name>
    <dbReference type="NCBI Taxonomy" id="1886670"/>
    <lineage>
        <taxon>Bacteria</taxon>
        <taxon>Bacillati</taxon>
        <taxon>Bacillota</taxon>
        <taxon>Bacilli</taxon>
        <taxon>Bacillales</taxon>
        <taxon>Paenibacillaceae</taxon>
        <taxon>Paenibacillus</taxon>
    </lineage>
</organism>
<dbReference type="PATRIC" id="fig|1886670.3.peg.722"/>
<comment type="caution">
    <text evidence="8">The sequence shown here is derived from an EMBL/GenBank/DDBJ whole genome shotgun (WGS) entry which is preliminary data.</text>
</comment>
<dbReference type="Pfam" id="PF05105">
    <property type="entry name" value="Phage_holin_4_1"/>
    <property type="match status" value="1"/>
</dbReference>
<keyword evidence="9" id="KW-1185">Reference proteome</keyword>
<dbReference type="Proteomes" id="UP000094578">
    <property type="component" value="Unassembled WGS sequence"/>
</dbReference>
<reference evidence="8 9" key="1">
    <citation type="submission" date="2016-08" db="EMBL/GenBank/DDBJ databases">
        <title>Genome sequencing of Paenibacillus sp. TI45-13ar, isolated from Korean traditional nuruk.</title>
        <authorList>
            <person name="Kim S.-J."/>
        </authorList>
    </citation>
    <scope>NUCLEOTIDE SEQUENCE [LARGE SCALE GENOMIC DNA]</scope>
    <source>
        <strain evidence="8 9">TI45-13ar</strain>
    </source>
</reference>